<protein>
    <recommendedName>
        <fullName evidence="5">F-box domain-containing protein</fullName>
    </recommendedName>
</protein>
<accession>A0AAW1W7N6</accession>
<comment type="caution">
    <text evidence="3">The sequence shown here is derived from an EMBL/GenBank/DDBJ whole genome shotgun (WGS) entry which is preliminary data.</text>
</comment>
<dbReference type="Proteomes" id="UP001457282">
    <property type="component" value="Unassembled WGS sequence"/>
</dbReference>
<gene>
    <name evidence="3" type="ORF">M0R45_029330</name>
</gene>
<evidence type="ECO:0000259" key="2">
    <source>
        <dbReference type="Pfam" id="PF12937"/>
    </source>
</evidence>
<reference evidence="3 4" key="1">
    <citation type="journal article" date="2023" name="G3 (Bethesda)">
        <title>A chromosome-length genome assembly and annotation of blackberry (Rubus argutus, cv. 'Hillquist').</title>
        <authorList>
            <person name="Bruna T."/>
            <person name="Aryal R."/>
            <person name="Dudchenko O."/>
            <person name="Sargent D.J."/>
            <person name="Mead D."/>
            <person name="Buti M."/>
            <person name="Cavallini A."/>
            <person name="Hytonen T."/>
            <person name="Andres J."/>
            <person name="Pham M."/>
            <person name="Weisz D."/>
            <person name="Mascagni F."/>
            <person name="Usai G."/>
            <person name="Natali L."/>
            <person name="Bassil N."/>
            <person name="Fernandez G.E."/>
            <person name="Lomsadze A."/>
            <person name="Armour M."/>
            <person name="Olukolu B."/>
            <person name="Poorten T."/>
            <person name="Britton C."/>
            <person name="Davik J."/>
            <person name="Ashrafi H."/>
            <person name="Aiden E.L."/>
            <person name="Borodovsky M."/>
            <person name="Worthington M."/>
        </authorList>
    </citation>
    <scope>NUCLEOTIDE SEQUENCE [LARGE SCALE GENOMIC DNA]</scope>
    <source>
        <strain evidence="3">PI 553951</strain>
    </source>
</reference>
<proteinExistence type="predicted"/>
<dbReference type="InterPro" id="IPR001810">
    <property type="entry name" value="F-box_dom"/>
</dbReference>
<dbReference type="AlphaFoldDB" id="A0AAW1W7N6"/>
<dbReference type="Pfam" id="PF12937">
    <property type="entry name" value="F-box-like"/>
    <property type="match status" value="1"/>
</dbReference>
<dbReference type="InterPro" id="IPR005174">
    <property type="entry name" value="KIB1-4_b-propeller"/>
</dbReference>
<evidence type="ECO:0000313" key="3">
    <source>
        <dbReference type="EMBL" id="KAK9920784.1"/>
    </source>
</evidence>
<evidence type="ECO:0008006" key="5">
    <source>
        <dbReference type="Google" id="ProtNLM"/>
    </source>
</evidence>
<dbReference type="InterPro" id="IPR050942">
    <property type="entry name" value="F-box_BR-signaling"/>
</dbReference>
<keyword evidence="4" id="KW-1185">Reference proteome</keyword>
<dbReference type="Pfam" id="PF03478">
    <property type="entry name" value="Beta-prop_KIB1-4"/>
    <property type="match status" value="1"/>
</dbReference>
<organism evidence="3 4">
    <name type="scientific">Rubus argutus</name>
    <name type="common">Southern blackberry</name>
    <dbReference type="NCBI Taxonomy" id="59490"/>
    <lineage>
        <taxon>Eukaryota</taxon>
        <taxon>Viridiplantae</taxon>
        <taxon>Streptophyta</taxon>
        <taxon>Embryophyta</taxon>
        <taxon>Tracheophyta</taxon>
        <taxon>Spermatophyta</taxon>
        <taxon>Magnoliopsida</taxon>
        <taxon>eudicotyledons</taxon>
        <taxon>Gunneridae</taxon>
        <taxon>Pentapetalae</taxon>
        <taxon>rosids</taxon>
        <taxon>fabids</taxon>
        <taxon>Rosales</taxon>
        <taxon>Rosaceae</taxon>
        <taxon>Rosoideae</taxon>
        <taxon>Rosoideae incertae sedis</taxon>
        <taxon>Rubus</taxon>
    </lineage>
</organism>
<dbReference type="PANTHER" id="PTHR44259:SF107">
    <property type="entry name" value="F-BOX PROTEIN SKIP23-LIKE"/>
    <property type="match status" value="1"/>
</dbReference>
<sequence length="184" mass="20989">MESGWANLPKDLLDSILERLMLSSSDYVRFSVVCKPWFGAAKDNQSRHAKKLLSHPEPPMLLFFNGKEDAWNLYNVVENKILDVKLRLPNKRFCGSSKGWLVVVEKDFTVTLINPFSMPKGRGERENLAICLPQLDPPPDYSREELEEFWAEDCEYFVLKATITADPILNASDCNVCYTILGTI</sequence>
<feature type="domain" description="F-box" evidence="2">
    <location>
        <begin position="5"/>
        <end position="44"/>
    </location>
</feature>
<dbReference type="InterPro" id="IPR036047">
    <property type="entry name" value="F-box-like_dom_sf"/>
</dbReference>
<name>A0AAW1W7N6_RUBAR</name>
<dbReference type="Gene3D" id="1.20.1280.50">
    <property type="match status" value="1"/>
</dbReference>
<evidence type="ECO:0000313" key="4">
    <source>
        <dbReference type="Proteomes" id="UP001457282"/>
    </source>
</evidence>
<evidence type="ECO:0000259" key="1">
    <source>
        <dbReference type="Pfam" id="PF03478"/>
    </source>
</evidence>
<dbReference type="EMBL" id="JBEDUW010000006">
    <property type="protein sequence ID" value="KAK9920784.1"/>
    <property type="molecule type" value="Genomic_DNA"/>
</dbReference>
<dbReference type="PANTHER" id="PTHR44259">
    <property type="entry name" value="OS07G0183000 PROTEIN-RELATED"/>
    <property type="match status" value="1"/>
</dbReference>
<dbReference type="SUPFAM" id="SSF81383">
    <property type="entry name" value="F-box domain"/>
    <property type="match status" value="1"/>
</dbReference>
<feature type="domain" description="KIB1-4 beta-propeller" evidence="1">
    <location>
        <begin position="73"/>
        <end position="176"/>
    </location>
</feature>